<evidence type="ECO:0000313" key="2">
    <source>
        <dbReference type="EMBL" id="GEB84351.1"/>
    </source>
</evidence>
<feature type="transmembrane region" description="Helical" evidence="1">
    <location>
        <begin position="51"/>
        <end position="68"/>
    </location>
</feature>
<accession>A0A4Y3TMV9</accession>
<organism evidence="2 3">
    <name type="scientific">Acetobacter peroxydans</name>
    <dbReference type="NCBI Taxonomy" id="104098"/>
    <lineage>
        <taxon>Bacteria</taxon>
        <taxon>Pseudomonadati</taxon>
        <taxon>Pseudomonadota</taxon>
        <taxon>Alphaproteobacteria</taxon>
        <taxon>Acetobacterales</taxon>
        <taxon>Acetobacteraceae</taxon>
        <taxon>Acetobacter</taxon>
    </lineage>
</organism>
<proteinExistence type="predicted"/>
<name>A0A4Y3TMV9_9PROT</name>
<protein>
    <submittedName>
        <fullName evidence="2">Uncharacterized protein</fullName>
    </submittedName>
</protein>
<evidence type="ECO:0000313" key="3">
    <source>
        <dbReference type="Proteomes" id="UP000317730"/>
    </source>
</evidence>
<reference evidence="2 3" key="1">
    <citation type="submission" date="2019-06" db="EMBL/GenBank/DDBJ databases">
        <title>Whole genome shotgun sequence of Acetobacter peroxydans NBRC 13755.</title>
        <authorList>
            <person name="Hosoyama A."/>
            <person name="Uohara A."/>
            <person name="Ohji S."/>
            <person name="Ichikawa N."/>
        </authorList>
    </citation>
    <scope>NUCLEOTIDE SEQUENCE [LARGE SCALE GENOMIC DNA]</scope>
    <source>
        <strain evidence="2 3">NBRC 13755</strain>
    </source>
</reference>
<evidence type="ECO:0000256" key="1">
    <source>
        <dbReference type="SAM" id="Phobius"/>
    </source>
</evidence>
<keyword evidence="1" id="KW-1133">Transmembrane helix</keyword>
<keyword evidence="1" id="KW-0812">Transmembrane</keyword>
<dbReference type="EMBL" id="BJMV01000001">
    <property type="protein sequence ID" value="GEB84351.1"/>
    <property type="molecule type" value="Genomic_DNA"/>
</dbReference>
<dbReference type="AlphaFoldDB" id="A0A4Y3TMV9"/>
<comment type="caution">
    <text evidence="2">The sequence shown here is derived from an EMBL/GenBank/DDBJ whole genome shotgun (WGS) entry which is preliminary data.</text>
</comment>
<dbReference type="Proteomes" id="UP000317730">
    <property type="component" value="Unassembled WGS sequence"/>
</dbReference>
<gene>
    <name evidence="2" type="ORF">APE01nite_01480</name>
</gene>
<keyword evidence="3" id="KW-1185">Reference proteome</keyword>
<keyword evidence="1" id="KW-0472">Membrane</keyword>
<sequence>MDMLAFGKQHVHQVAVHTGLNRHVGDGYDRAQFRQDYGHGTALYHLHRNRLFLLIGGLTMSAVVLSAMRAQKCKTQYAYDRYTNACQNQLAPA</sequence>